<gene>
    <name evidence="1" type="ORF">PCOR1329_LOCUS47566</name>
</gene>
<dbReference type="InterPro" id="IPR002495">
    <property type="entry name" value="Glyco_trans_8"/>
</dbReference>
<sequence>MGHSAFVRGVFTHLVLPHLQRVLYVDIGDVLVFGDVAELWGLFDRFDEHQLVGIADENGVGFLHGERYGSQKKRRGRARPNNTGILLLDLERQRQARFEEEAVRVSWSQENACHQADMSLLGWILIQLGEQTMQPQWRFELSSLWHYMPSTEWQTADFDSSYVNRSWPAELVRFRLFPGLRGPADVEHPCAQWYELAGDMLRGMMHAQITASPT</sequence>
<dbReference type="SUPFAM" id="SSF53448">
    <property type="entry name" value="Nucleotide-diphospho-sugar transferases"/>
    <property type="match status" value="1"/>
</dbReference>
<proteinExistence type="predicted"/>
<dbReference type="Proteomes" id="UP001189429">
    <property type="component" value="Unassembled WGS sequence"/>
</dbReference>
<protein>
    <submittedName>
        <fullName evidence="1">Uncharacterized protein</fullName>
    </submittedName>
</protein>
<reference evidence="1" key="1">
    <citation type="submission" date="2023-10" db="EMBL/GenBank/DDBJ databases">
        <authorList>
            <person name="Chen Y."/>
            <person name="Shah S."/>
            <person name="Dougan E. K."/>
            <person name="Thang M."/>
            <person name="Chan C."/>
        </authorList>
    </citation>
    <scope>NUCLEOTIDE SEQUENCE [LARGE SCALE GENOMIC DNA]</scope>
</reference>
<dbReference type="InterPro" id="IPR029044">
    <property type="entry name" value="Nucleotide-diphossugar_trans"/>
</dbReference>
<evidence type="ECO:0000313" key="1">
    <source>
        <dbReference type="EMBL" id="CAK0857454.1"/>
    </source>
</evidence>
<dbReference type="EMBL" id="CAUYUJ010015729">
    <property type="protein sequence ID" value="CAK0857454.1"/>
    <property type="molecule type" value="Genomic_DNA"/>
</dbReference>
<dbReference type="Gene3D" id="3.90.550.10">
    <property type="entry name" value="Spore Coat Polysaccharide Biosynthesis Protein SpsA, Chain A"/>
    <property type="match status" value="1"/>
</dbReference>
<accession>A0ABN9UF13</accession>
<evidence type="ECO:0000313" key="2">
    <source>
        <dbReference type="Proteomes" id="UP001189429"/>
    </source>
</evidence>
<name>A0ABN9UF13_9DINO</name>
<keyword evidence="2" id="KW-1185">Reference proteome</keyword>
<comment type="caution">
    <text evidence="1">The sequence shown here is derived from an EMBL/GenBank/DDBJ whole genome shotgun (WGS) entry which is preliminary data.</text>
</comment>
<organism evidence="1 2">
    <name type="scientific">Prorocentrum cordatum</name>
    <dbReference type="NCBI Taxonomy" id="2364126"/>
    <lineage>
        <taxon>Eukaryota</taxon>
        <taxon>Sar</taxon>
        <taxon>Alveolata</taxon>
        <taxon>Dinophyceae</taxon>
        <taxon>Prorocentrales</taxon>
        <taxon>Prorocentraceae</taxon>
        <taxon>Prorocentrum</taxon>
    </lineage>
</organism>
<dbReference type="Pfam" id="PF01501">
    <property type="entry name" value="Glyco_transf_8"/>
    <property type="match status" value="1"/>
</dbReference>